<keyword evidence="2" id="KW-1185">Reference proteome</keyword>
<comment type="caution">
    <text evidence="1">The sequence shown here is derived from an EMBL/GenBank/DDBJ whole genome shotgun (WGS) entry which is preliminary data.</text>
</comment>
<gene>
    <name evidence="1" type="ORF">ABID08_004743</name>
</gene>
<sequence>MGTWTMLSPDPFIGKELQRTTADVPLRRTLKRLRGKWVLEVSALEWHGNGAALLDHFSRQATAWCLPPPMARPIGWAGNCVCRGIDAMESGDCAARRRAPYAFHEERRVALEL</sequence>
<dbReference type="EMBL" id="JBEPMY010000017">
    <property type="protein sequence ID" value="MET3757362.1"/>
    <property type="molecule type" value="Genomic_DNA"/>
</dbReference>
<accession>A0ABV2MPZ5</accession>
<organism evidence="1 2">
    <name type="scientific">Rhizobium binae</name>
    <dbReference type="NCBI Taxonomy" id="1138190"/>
    <lineage>
        <taxon>Bacteria</taxon>
        <taxon>Pseudomonadati</taxon>
        <taxon>Pseudomonadota</taxon>
        <taxon>Alphaproteobacteria</taxon>
        <taxon>Hyphomicrobiales</taxon>
        <taxon>Rhizobiaceae</taxon>
        <taxon>Rhizobium/Agrobacterium group</taxon>
        <taxon>Rhizobium</taxon>
    </lineage>
</organism>
<name>A0ABV2MPZ5_9HYPH</name>
<evidence type="ECO:0000313" key="1">
    <source>
        <dbReference type="EMBL" id="MET3757362.1"/>
    </source>
</evidence>
<dbReference type="GeneID" id="91151113"/>
<reference evidence="1 2" key="1">
    <citation type="submission" date="2024-06" db="EMBL/GenBank/DDBJ databases">
        <title>Genomic Encyclopedia of Type Strains, Phase IV (KMG-IV): sequencing the most valuable type-strain genomes for metagenomic binning, comparative biology and taxonomic classification.</title>
        <authorList>
            <person name="Goeker M."/>
        </authorList>
    </citation>
    <scope>NUCLEOTIDE SEQUENCE [LARGE SCALE GENOMIC DNA]</scope>
    <source>
        <strain evidence="1 2">DSM 29288</strain>
    </source>
</reference>
<proteinExistence type="predicted"/>
<dbReference type="Proteomes" id="UP001549077">
    <property type="component" value="Unassembled WGS sequence"/>
</dbReference>
<protein>
    <submittedName>
        <fullName evidence="1">Uncharacterized protein</fullName>
    </submittedName>
</protein>
<dbReference type="RefSeq" id="WP_246735455.1">
    <property type="nucleotide sequence ID" value="NZ_CP071605.1"/>
</dbReference>
<evidence type="ECO:0000313" key="2">
    <source>
        <dbReference type="Proteomes" id="UP001549077"/>
    </source>
</evidence>